<reference evidence="3 4" key="1">
    <citation type="submission" date="2020-05" db="EMBL/GenBank/DDBJ databases">
        <title>Complete genome sequence of Gemmatimonas greenlandica TET16.</title>
        <authorList>
            <person name="Zeng Y."/>
        </authorList>
    </citation>
    <scope>NUCLEOTIDE SEQUENCE [LARGE SCALE GENOMIC DNA]</scope>
    <source>
        <strain evidence="3 4">TET16</strain>
    </source>
</reference>
<keyword evidence="4" id="KW-1185">Reference proteome</keyword>
<keyword evidence="1" id="KW-0732">Signal</keyword>
<gene>
    <name evidence="3" type="ORF">HKW67_18940</name>
</gene>
<dbReference type="PANTHER" id="PTHR19328:SF75">
    <property type="entry name" value="ALDOSE SUGAR DEHYDROGENASE YLII"/>
    <property type="match status" value="1"/>
</dbReference>
<dbReference type="SUPFAM" id="SSF50952">
    <property type="entry name" value="Soluble quinoprotein glucose dehydrogenase"/>
    <property type="match status" value="1"/>
</dbReference>
<dbReference type="InterPro" id="IPR011041">
    <property type="entry name" value="Quinoprot_gluc/sorb_DH_b-prop"/>
</dbReference>
<dbReference type="PANTHER" id="PTHR19328">
    <property type="entry name" value="HEDGEHOG-INTERACTING PROTEIN"/>
    <property type="match status" value="1"/>
</dbReference>
<sequence length="386" mass="41750">MVRRTFLLAAAASALFAVPAIAQSPVYKSSAHDYRLVTVADGLVQPWSMAFLPGGDMLVTERPGRLRIVRGGKLLPTPVTGVPEVVYRGQGGLLDVVAHPNFATNKLVYLSFSKPTGGGAATTAVVRGRFENNALVDVKEIFVADTKGAPGHFGSRIAFDKSGMMFITVGERQAPPSGDLEKHPAQDLSNHHGKVIRLFDDGRVPPDNPFVGKAGAKPEIWSYGHRNPQGLAIHPTTGDVWATEHGPQGGDELNLIQKGLNYGWPVVGFGVNYGPGQAIHAATMRPGMEQPKNVWVPSIATSSLMIYTGDKFPAWKGSFFVGGLAGQRIVRLTYDGKVFNVEDNLVRTQGRIRDVRQGPDGFIYFSIDDQQAKPTAVMRMEPVARR</sequence>
<proteinExistence type="predicted"/>
<feature type="signal peptide" evidence="1">
    <location>
        <begin position="1"/>
        <end position="22"/>
    </location>
</feature>
<dbReference type="Pfam" id="PF07995">
    <property type="entry name" value="GSDH"/>
    <property type="match status" value="1"/>
</dbReference>
<feature type="chain" id="PRO_5026648176" evidence="1">
    <location>
        <begin position="23"/>
        <end position="386"/>
    </location>
</feature>
<dbReference type="RefSeq" id="WP_171226873.1">
    <property type="nucleotide sequence ID" value="NZ_CP053085.1"/>
</dbReference>
<dbReference type="Proteomes" id="UP000500938">
    <property type="component" value="Chromosome"/>
</dbReference>
<dbReference type="InterPro" id="IPR012938">
    <property type="entry name" value="Glc/Sorbosone_DH"/>
</dbReference>
<dbReference type="KEGG" id="ggr:HKW67_18940"/>
<accession>A0A6M4ITI5</accession>
<evidence type="ECO:0000313" key="4">
    <source>
        <dbReference type="Proteomes" id="UP000500938"/>
    </source>
</evidence>
<protein>
    <submittedName>
        <fullName evidence="3">PQQ-dependent sugar dehydrogenase</fullName>
    </submittedName>
</protein>
<evidence type="ECO:0000259" key="2">
    <source>
        <dbReference type="Pfam" id="PF07995"/>
    </source>
</evidence>
<dbReference type="AlphaFoldDB" id="A0A6M4ITI5"/>
<dbReference type="InterPro" id="IPR011042">
    <property type="entry name" value="6-blade_b-propeller_TolB-like"/>
</dbReference>
<feature type="domain" description="Glucose/Sorbosone dehydrogenase" evidence="2">
    <location>
        <begin position="44"/>
        <end position="373"/>
    </location>
</feature>
<organism evidence="3 4">
    <name type="scientific">Gemmatimonas groenlandica</name>
    <dbReference type="NCBI Taxonomy" id="2732249"/>
    <lineage>
        <taxon>Bacteria</taxon>
        <taxon>Pseudomonadati</taxon>
        <taxon>Gemmatimonadota</taxon>
        <taxon>Gemmatimonadia</taxon>
        <taxon>Gemmatimonadales</taxon>
        <taxon>Gemmatimonadaceae</taxon>
        <taxon>Gemmatimonas</taxon>
    </lineage>
</organism>
<dbReference type="EMBL" id="CP053085">
    <property type="protein sequence ID" value="QJR37438.1"/>
    <property type="molecule type" value="Genomic_DNA"/>
</dbReference>
<name>A0A6M4ITI5_9BACT</name>
<dbReference type="Gene3D" id="2.120.10.30">
    <property type="entry name" value="TolB, C-terminal domain"/>
    <property type="match status" value="1"/>
</dbReference>
<evidence type="ECO:0000313" key="3">
    <source>
        <dbReference type="EMBL" id="QJR37438.1"/>
    </source>
</evidence>
<evidence type="ECO:0000256" key="1">
    <source>
        <dbReference type="SAM" id="SignalP"/>
    </source>
</evidence>